<dbReference type="GO" id="GO:0005975">
    <property type="term" value="P:carbohydrate metabolic process"/>
    <property type="evidence" value="ECO:0007669"/>
    <property type="project" value="InterPro"/>
</dbReference>
<name>A0A0P9DB05_9CHLR</name>
<feature type="non-terminal residue" evidence="1">
    <location>
        <position position="1"/>
    </location>
</feature>
<sequence length="160" mass="17643">LDPATLPWPMGAWMAPAAAQSAGLHGTAAALAAAICERAYRFWDARSHTHGHTLPGISCEFWPPDGRCGGEGYGWGAFTAHLLLHVILGLAPDQNVLRLRPNLPVQWRGAGERYGVRLQWRERIITIELVPAQSGVLVRANRQSAEVMWGDELVYRLEDL</sequence>
<comment type="caution">
    <text evidence="1">The sequence shown here is derived from an EMBL/GenBank/DDBJ whole genome shotgun (WGS) entry which is preliminary data.</text>
</comment>
<dbReference type="EMBL" id="LJCR01001771">
    <property type="protein sequence ID" value="KPV49752.1"/>
    <property type="molecule type" value="Genomic_DNA"/>
</dbReference>
<gene>
    <name evidence="1" type="ORF">SE17_30825</name>
</gene>
<accession>A0A0P9DB05</accession>
<proteinExistence type="predicted"/>
<evidence type="ECO:0000313" key="1">
    <source>
        <dbReference type="EMBL" id="KPV49752.1"/>
    </source>
</evidence>
<organism evidence="1 2">
    <name type="scientific">Kouleothrix aurantiaca</name>
    <dbReference type="NCBI Taxonomy" id="186479"/>
    <lineage>
        <taxon>Bacteria</taxon>
        <taxon>Bacillati</taxon>
        <taxon>Chloroflexota</taxon>
        <taxon>Chloroflexia</taxon>
        <taxon>Chloroflexales</taxon>
        <taxon>Roseiflexineae</taxon>
        <taxon>Roseiflexaceae</taxon>
        <taxon>Kouleothrix</taxon>
    </lineage>
</organism>
<reference evidence="1 2" key="1">
    <citation type="submission" date="2015-09" db="EMBL/GenBank/DDBJ databases">
        <title>Draft genome sequence of Kouleothrix aurantiaca JCM 19913.</title>
        <authorList>
            <person name="Hemp J."/>
        </authorList>
    </citation>
    <scope>NUCLEOTIDE SEQUENCE [LARGE SCALE GENOMIC DNA]</scope>
    <source>
        <strain evidence="1 2">COM-B</strain>
    </source>
</reference>
<evidence type="ECO:0000313" key="2">
    <source>
        <dbReference type="Proteomes" id="UP000050509"/>
    </source>
</evidence>
<dbReference type="Proteomes" id="UP000050509">
    <property type="component" value="Unassembled WGS sequence"/>
</dbReference>
<dbReference type="SUPFAM" id="SSF48208">
    <property type="entry name" value="Six-hairpin glycosidases"/>
    <property type="match status" value="1"/>
</dbReference>
<evidence type="ECO:0008006" key="3">
    <source>
        <dbReference type="Google" id="ProtNLM"/>
    </source>
</evidence>
<keyword evidence="2" id="KW-1185">Reference proteome</keyword>
<dbReference type="InterPro" id="IPR008928">
    <property type="entry name" value="6-hairpin_glycosidase_sf"/>
</dbReference>
<dbReference type="AlphaFoldDB" id="A0A0P9DB05"/>
<protein>
    <recommendedName>
        <fullName evidence="3">Glycosyl hydrolase 36 catalytic domain-containing protein</fullName>
    </recommendedName>
</protein>